<organism evidence="1 2">
    <name type="scientific">Camellia lanceoleosa</name>
    <dbReference type="NCBI Taxonomy" id="1840588"/>
    <lineage>
        <taxon>Eukaryota</taxon>
        <taxon>Viridiplantae</taxon>
        <taxon>Streptophyta</taxon>
        <taxon>Embryophyta</taxon>
        <taxon>Tracheophyta</taxon>
        <taxon>Spermatophyta</taxon>
        <taxon>Magnoliopsida</taxon>
        <taxon>eudicotyledons</taxon>
        <taxon>Gunneridae</taxon>
        <taxon>Pentapetalae</taxon>
        <taxon>asterids</taxon>
        <taxon>Ericales</taxon>
        <taxon>Theaceae</taxon>
        <taxon>Camellia</taxon>
    </lineage>
</organism>
<dbReference type="Proteomes" id="UP001060215">
    <property type="component" value="Chromosome 11"/>
</dbReference>
<name>A0ACC0F4P5_9ERIC</name>
<proteinExistence type="predicted"/>
<protein>
    <submittedName>
        <fullName evidence="1">Uncharacterized protein</fullName>
    </submittedName>
</protein>
<sequence length="159" mass="17961">MKKALSAFSVQITLLLFVWTVDGAVLGKELLGRRRRDSRSGDDGGRFVADKAELHFRAFGASNFSNKCIAHWKKLNKYCGHEVLPQTFDKMDQLTAEEDWNKFYQVFCGAVVDQFAAMDAILIRKEPFALQIMMFSCWKMSLGTYLLITGVQATSISFG</sequence>
<evidence type="ECO:0000313" key="1">
    <source>
        <dbReference type="EMBL" id="KAI7983600.1"/>
    </source>
</evidence>
<evidence type="ECO:0000313" key="2">
    <source>
        <dbReference type="Proteomes" id="UP001060215"/>
    </source>
</evidence>
<comment type="caution">
    <text evidence="1">The sequence shown here is derived from an EMBL/GenBank/DDBJ whole genome shotgun (WGS) entry which is preliminary data.</text>
</comment>
<accession>A0ACC0F4P5</accession>
<dbReference type="EMBL" id="CM045768">
    <property type="protein sequence ID" value="KAI7983600.1"/>
    <property type="molecule type" value="Genomic_DNA"/>
</dbReference>
<reference evidence="1 2" key="1">
    <citation type="journal article" date="2022" name="Plant J.">
        <title>Chromosome-level genome of Camellia lanceoleosa provides a valuable resource for understanding genome evolution and self-incompatibility.</title>
        <authorList>
            <person name="Gong W."/>
            <person name="Xiao S."/>
            <person name="Wang L."/>
            <person name="Liao Z."/>
            <person name="Chang Y."/>
            <person name="Mo W."/>
            <person name="Hu G."/>
            <person name="Li W."/>
            <person name="Zhao G."/>
            <person name="Zhu H."/>
            <person name="Hu X."/>
            <person name="Ji K."/>
            <person name="Xiang X."/>
            <person name="Song Q."/>
            <person name="Yuan D."/>
            <person name="Jin S."/>
            <person name="Zhang L."/>
        </authorList>
    </citation>
    <scope>NUCLEOTIDE SEQUENCE [LARGE SCALE GENOMIC DNA]</scope>
    <source>
        <strain evidence="1">SQ_2022a</strain>
    </source>
</reference>
<gene>
    <name evidence="1" type="ORF">LOK49_LG15G00538</name>
</gene>
<keyword evidence="2" id="KW-1185">Reference proteome</keyword>